<evidence type="ECO:0000259" key="3">
    <source>
        <dbReference type="Pfam" id="PF12813"/>
    </source>
</evidence>
<organism evidence="4 5">
    <name type="scientific">Cryoendolithus antarcticus</name>
    <dbReference type="NCBI Taxonomy" id="1507870"/>
    <lineage>
        <taxon>Eukaryota</taxon>
        <taxon>Fungi</taxon>
        <taxon>Dikarya</taxon>
        <taxon>Ascomycota</taxon>
        <taxon>Pezizomycotina</taxon>
        <taxon>Dothideomycetes</taxon>
        <taxon>Dothideomycetidae</taxon>
        <taxon>Cladosporiales</taxon>
        <taxon>Cladosporiaceae</taxon>
        <taxon>Cryoendolithus</taxon>
    </lineage>
</organism>
<dbReference type="PANTHER" id="PTHR15665:SF1">
    <property type="entry name" value="PROTEIN ASTEROID HOMOLOG 1"/>
    <property type="match status" value="1"/>
</dbReference>
<feature type="region of interest" description="Disordered" evidence="2">
    <location>
        <begin position="531"/>
        <end position="558"/>
    </location>
</feature>
<evidence type="ECO:0000313" key="4">
    <source>
        <dbReference type="EMBL" id="OQO01436.1"/>
    </source>
</evidence>
<dbReference type="AlphaFoldDB" id="A0A1V8SQJ5"/>
<evidence type="ECO:0000313" key="5">
    <source>
        <dbReference type="Proteomes" id="UP000192596"/>
    </source>
</evidence>
<dbReference type="Proteomes" id="UP000192596">
    <property type="component" value="Unassembled WGS sequence"/>
</dbReference>
<dbReference type="Pfam" id="PF12813">
    <property type="entry name" value="XPG_I_2"/>
    <property type="match status" value="1"/>
</dbReference>
<feature type="domain" description="Asteroid" evidence="3">
    <location>
        <begin position="136"/>
        <end position="373"/>
    </location>
</feature>
<dbReference type="InterPro" id="IPR039436">
    <property type="entry name" value="Asteroid_dom"/>
</dbReference>
<dbReference type="SUPFAM" id="SSF88723">
    <property type="entry name" value="PIN domain-like"/>
    <property type="match status" value="1"/>
</dbReference>
<comment type="caution">
    <text evidence="4">The sequence shown here is derived from an EMBL/GenBank/DDBJ whole genome shotgun (WGS) entry which is preliminary data.</text>
</comment>
<dbReference type="PANTHER" id="PTHR15665">
    <property type="entry name" value="ASTEROID PROTEIN"/>
    <property type="match status" value="1"/>
</dbReference>
<gene>
    <name evidence="4" type="ORF">B0A48_12991</name>
</gene>
<reference evidence="5" key="1">
    <citation type="submission" date="2017-03" db="EMBL/GenBank/DDBJ databases">
        <title>Genomes of endolithic fungi from Antarctica.</title>
        <authorList>
            <person name="Coleine C."/>
            <person name="Masonjones S."/>
            <person name="Stajich J.E."/>
        </authorList>
    </citation>
    <scope>NUCLEOTIDE SEQUENCE [LARGE SCALE GENOMIC DNA]</scope>
    <source>
        <strain evidence="5">CCFEE 5527</strain>
    </source>
</reference>
<accession>A0A1V8SQJ5</accession>
<dbReference type="OrthoDB" id="5297549at2759"/>
<evidence type="ECO:0000256" key="1">
    <source>
        <dbReference type="ARBA" id="ARBA00007398"/>
    </source>
</evidence>
<dbReference type="InterPro" id="IPR029060">
    <property type="entry name" value="PIN-like_dom_sf"/>
</dbReference>
<proteinExistence type="inferred from homology"/>
<dbReference type="EMBL" id="NAJO01000031">
    <property type="protein sequence ID" value="OQO01436.1"/>
    <property type="molecule type" value="Genomic_DNA"/>
</dbReference>
<comment type="similarity">
    <text evidence="1">Belongs to the asteroid family.</text>
</comment>
<name>A0A1V8SQJ5_9PEZI</name>
<dbReference type="InterPro" id="IPR026832">
    <property type="entry name" value="Asteroid"/>
</dbReference>
<protein>
    <recommendedName>
        <fullName evidence="3">Asteroid domain-containing protein</fullName>
    </recommendedName>
</protein>
<dbReference type="Gene3D" id="3.40.50.1010">
    <property type="entry name" value="5'-nuclease"/>
    <property type="match status" value="1"/>
</dbReference>
<keyword evidence="5" id="KW-1185">Reference proteome</keyword>
<dbReference type="InParanoid" id="A0A1V8SQJ5"/>
<evidence type="ECO:0000256" key="2">
    <source>
        <dbReference type="SAM" id="MobiDB-lite"/>
    </source>
</evidence>
<sequence length="558" mass="61849">MGIPGLTARLSGRGRPVTLAYTIETTTSPSEQQTQLPDALIVDGPSLSYYIHKAMRESASSGSSTGASSGYRTLGARIVEFLDGMEKTGMRIEAIYFDGVLPGHKLDTRVSRMKQNVSYLRKAVLGDVREARMPDPPFLVPAMLQALLESKYASLVQVVPAEADDYCALHAKRVAAGGLSRPLILTDDSDMFVLDIGRSSRILYLSSLTHLDILHGFRYTADMYCPGEIAFSAGLRDLKQAAYYMKVDKKITFDAAIAKVFRIGSETHEGYASFCHKIAAHPASSDHLSKAVVDYLRRMDPRIAEVAHQALLPGTRADPEVINASLPMLHEDATRFSVWKVGHDVRNLAYRIMLSQGSSQCIVHEYSRRGEGIGHSVEKCTASWQDELSEVLEWMNASILQAPLDTSPAQRWQYVGTVIALHFYTEYYAEPFTYERTVTVLTKAEPSDWLDVHISGMVQAAVYSVRMLNHFLDLHAVQGIIDGDLTRLHSLLVDMPGIAELFERSDTDTVGFWKSSAEELVAMLVPFEEANDDEMEKSDDKSEYASTIGSNPYSLLAR</sequence>
<feature type="compositionally biased region" description="Polar residues" evidence="2">
    <location>
        <begin position="544"/>
        <end position="558"/>
    </location>
</feature>
<dbReference type="STRING" id="1507870.A0A1V8SQJ5"/>